<dbReference type="EMBL" id="MK500500">
    <property type="protein sequence ID" value="QBK90855.1"/>
    <property type="molecule type" value="Genomic_DNA"/>
</dbReference>
<evidence type="ECO:0000256" key="11">
    <source>
        <dbReference type="RuleBase" id="RU004165"/>
    </source>
</evidence>
<dbReference type="EC" id="2.7.1.21" evidence="2 10"/>
<dbReference type="PANTHER" id="PTHR11441:SF0">
    <property type="entry name" value="THYMIDINE KINASE, CYTOSOLIC"/>
    <property type="match status" value="1"/>
</dbReference>
<evidence type="ECO:0000256" key="2">
    <source>
        <dbReference type="ARBA" id="ARBA00012118"/>
    </source>
</evidence>
<feature type="active site" description="Proton acceptor" evidence="8">
    <location>
        <position position="81"/>
    </location>
</feature>
<organism evidence="12">
    <name type="scientific">Pithovirus LCPAC201</name>
    <dbReference type="NCBI Taxonomy" id="2506591"/>
    <lineage>
        <taxon>Viruses</taxon>
        <taxon>Pithoviruses</taxon>
    </lineage>
</organism>
<evidence type="ECO:0000256" key="6">
    <source>
        <dbReference type="ARBA" id="ARBA00022777"/>
    </source>
</evidence>
<protein>
    <recommendedName>
        <fullName evidence="2 10">Thymidine kinase</fullName>
        <ecNumber evidence="2 10">2.7.1.21</ecNumber>
    </recommendedName>
</protein>
<evidence type="ECO:0000256" key="1">
    <source>
        <dbReference type="ARBA" id="ARBA00007587"/>
    </source>
</evidence>
<dbReference type="Pfam" id="PF00265">
    <property type="entry name" value="TK"/>
    <property type="match status" value="1"/>
</dbReference>
<accession>A0A481Z5N2</accession>
<dbReference type="GO" id="GO:0005524">
    <property type="term" value="F:ATP binding"/>
    <property type="evidence" value="ECO:0007669"/>
    <property type="project" value="UniProtKB-KW"/>
</dbReference>
<dbReference type="Gene3D" id="3.40.50.300">
    <property type="entry name" value="P-loop containing nucleotide triphosphate hydrolases"/>
    <property type="match status" value="1"/>
</dbReference>
<dbReference type="GO" id="GO:0004797">
    <property type="term" value="F:thymidine kinase activity"/>
    <property type="evidence" value="ECO:0007669"/>
    <property type="project" value="UniProtKB-EC"/>
</dbReference>
<proteinExistence type="inferred from homology"/>
<sequence length="187" mass="20424">MCSGKTLKINNELTMAADTGLKVLRVGHSTDIRSTASVDSENGVTTHHSQFVKLSPKIKSVLVTKLSDIDPNGYHVIGIDEGQFFPDLYLQVKNWVLNLGKIVYIASLDADSNLELFGQVTKLIPISETVIKKTARCIFCLQNKSGIIITPAVSTVCKVEKDGQTLVGGLESYSPSCLKCWLEHNQS</sequence>
<reference evidence="12" key="1">
    <citation type="journal article" date="2019" name="MBio">
        <title>Virus Genomes from Deep Sea Sediments Expand the Ocean Megavirome and Support Independent Origins of Viral Gigantism.</title>
        <authorList>
            <person name="Backstrom D."/>
            <person name="Yutin N."/>
            <person name="Jorgensen S.L."/>
            <person name="Dharamshi J."/>
            <person name="Homa F."/>
            <person name="Zaremba-Niedwiedzka K."/>
            <person name="Spang A."/>
            <person name="Wolf Y.I."/>
            <person name="Koonin E.V."/>
            <person name="Ettema T.J."/>
        </authorList>
    </citation>
    <scope>NUCLEOTIDE SEQUENCE</scope>
</reference>
<dbReference type="GO" id="GO:0071897">
    <property type="term" value="P:DNA biosynthetic process"/>
    <property type="evidence" value="ECO:0007669"/>
    <property type="project" value="UniProtKB-KW"/>
</dbReference>
<dbReference type="InterPro" id="IPR001267">
    <property type="entry name" value="Thymidine_kinase"/>
</dbReference>
<dbReference type="PIRSF" id="PIRSF035805">
    <property type="entry name" value="TK_cell"/>
    <property type="match status" value="1"/>
</dbReference>
<keyword evidence="4 10" id="KW-0808">Transferase</keyword>
<feature type="binding site" evidence="9">
    <location>
        <position position="173"/>
    </location>
    <ligand>
        <name>substrate</name>
    </ligand>
</feature>
<keyword evidence="3 10" id="KW-0237">DNA synthesis</keyword>
<dbReference type="SUPFAM" id="SSF52540">
    <property type="entry name" value="P-loop containing nucleoside triphosphate hydrolases"/>
    <property type="match status" value="1"/>
</dbReference>
<comment type="catalytic activity">
    <reaction evidence="10">
        <text>thymidine + ATP = dTMP + ADP + H(+)</text>
        <dbReference type="Rhea" id="RHEA:19129"/>
        <dbReference type="ChEBI" id="CHEBI:15378"/>
        <dbReference type="ChEBI" id="CHEBI:17748"/>
        <dbReference type="ChEBI" id="CHEBI:30616"/>
        <dbReference type="ChEBI" id="CHEBI:63528"/>
        <dbReference type="ChEBI" id="CHEBI:456216"/>
        <dbReference type="EC" id="2.7.1.21"/>
    </reaction>
</comment>
<dbReference type="Gene3D" id="3.30.60.20">
    <property type="match status" value="1"/>
</dbReference>
<comment type="similarity">
    <text evidence="1 11">Belongs to the thymidine kinase family.</text>
</comment>
<keyword evidence="5 10" id="KW-0547">Nucleotide-binding</keyword>
<evidence type="ECO:0000256" key="10">
    <source>
        <dbReference type="RuleBase" id="RU000544"/>
    </source>
</evidence>
<evidence type="ECO:0000256" key="8">
    <source>
        <dbReference type="PIRSR" id="PIRSR035805-1"/>
    </source>
</evidence>
<dbReference type="GO" id="GO:0046104">
    <property type="term" value="P:thymidine metabolic process"/>
    <property type="evidence" value="ECO:0007669"/>
    <property type="project" value="TreeGrafter"/>
</dbReference>
<keyword evidence="6 10" id="KW-0418">Kinase</keyword>
<evidence type="ECO:0000256" key="5">
    <source>
        <dbReference type="ARBA" id="ARBA00022741"/>
    </source>
</evidence>
<dbReference type="InterPro" id="IPR027417">
    <property type="entry name" value="P-loop_NTPase"/>
</dbReference>
<gene>
    <name evidence="12" type="ORF">LCPAC201_01560</name>
</gene>
<evidence type="ECO:0000256" key="9">
    <source>
        <dbReference type="PIRSR" id="PIRSR035805-2"/>
    </source>
</evidence>
<evidence type="ECO:0000256" key="4">
    <source>
        <dbReference type="ARBA" id="ARBA00022679"/>
    </source>
</evidence>
<keyword evidence="7 10" id="KW-0067">ATP-binding</keyword>
<evidence type="ECO:0000313" key="12">
    <source>
        <dbReference type="EMBL" id="QBK90855.1"/>
    </source>
</evidence>
<evidence type="ECO:0000256" key="7">
    <source>
        <dbReference type="ARBA" id="ARBA00022840"/>
    </source>
</evidence>
<name>A0A481Z5N2_9VIRU</name>
<evidence type="ECO:0000256" key="3">
    <source>
        <dbReference type="ARBA" id="ARBA00022634"/>
    </source>
</evidence>
<dbReference type="PANTHER" id="PTHR11441">
    <property type="entry name" value="THYMIDINE KINASE"/>
    <property type="match status" value="1"/>
</dbReference>